<dbReference type="EMBL" id="LT670818">
    <property type="protein sequence ID" value="SHH42524.1"/>
    <property type="molecule type" value="Genomic_DNA"/>
</dbReference>
<accession>A0A1M5SVH2</accession>
<name>A0A1M5SVH2_9BRAD</name>
<sequence length="70" mass="8014">MSMVMVKCPQTGRAIPTGIKSDRESFRRRPVFFGRTHCPICHVDHAWFAQEAWVDEPNAWARRRSAGSLA</sequence>
<dbReference type="AlphaFoldDB" id="A0A1M5SVH2"/>
<evidence type="ECO:0000313" key="1">
    <source>
        <dbReference type="EMBL" id="SHH42524.1"/>
    </source>
</evidence>
<dbReference type="OrthoDB" id="7960669at2"/>
<dbReference type="Proteomes" id="UP000190675">
    <property type="component" value="Chromosome I"/>
</dbReference>
<reference evidence="1 2" key="1">
    <citation type="submission" date="2016-11" db="EMBL/GenBank/DDBJ databases">
        <authorList>
            <person name="Jaros S."/>
            <person name="Januszkiewicz K."/>
            <person name="Wedrychowicz H."/>
        </authorList>
    </citation>
    <scope>NUCLEOTIDE SEQUENCE [LARGE SCALE GENOMIC DNA]</scope>
    <source>
        <strain evidence="1 2">GAS242</strain>
    </source>
</reference>
<protein>
    <submittedName>
        <fullName evidence="1">Uncharacterized protein</fullName>
    </submittedName>
</protein>
<dbReference type="RefSeq" id="WP_079570526.1">
    <property type="nucleotide sequence ID" value="NZ_LT670818.1"/>
</dbReference>
<evidence type="ECO:0000313" key="2">
    <source>
        <dbReference type="Proteomes" id="UP000190675"/>
    </source>
</evidence>
<proteinExistence type="predicted"/>
<gene>
    <name evidence="1" type="ORF">SAMN05444169_7403</name>
</gene>
<organism evidence="1 2">
    <name type="scientific">Bradyrhizobium erythrophlei</name>
    <dbReference type="NCBI Taxonomy" id="1437360"/>
    <lineage>
        <taxon>Bacteria</taxon>
        <taxon>Pseudomonadati</taxon>
        <taxon>Pseudomonadota</taxon>
        <taxon>Alphaproteobacteria</taxon>
        <taxon>Hyphomicrobiales</taxon>
        <taxon>Nitrobacteraceae</taxon>
        <taxon>Bradyrhizobium</taxon>
    </lineage>
</organism>